<dbReference type="Gene3D" id="1.10.630.10">
    <property type="entry name" value="Cytochrome P450"/>
    <property type="match status" value="1"/>
</dbReference>
<dbReference type="SUPFAM" id="SSF48264">
    <property type="entry name" value="Cytochrome P450"/>
    <property type="match status" value="1"/>
</dbReference>
<dbReference type="GO" id="GO:0016705">
    <property type="term" value="F:oxidoreductase activity, acting on paired donors, with incorporation or reduction of molecular oxygen"/>
    <property type="evidence" value="ECO:0007669"/>
    <property type="project" value="InterPro"/>
</dbReference>
<organism evidence="7 8">
    <name type="scientific">Gigaspora margarita</name>
    <dbReference type="NCBI Taxonomy" id="4874"/>
    <lineage>
        <taxon>Eukaryota</taxon>
        <taxon>Fungi</taxon>
        <taxon>Fungi incertae sedis</taxon>
        <taxon>Mucoromycota</taxon>
        <taxon>Glomeromycotina</taxon>
        <taxon>Glomeromycetes</taxon>
        <taxon>Diversisporales</taxon>
        <taxon>Gigasporaceae</taxon>
        <taxon>Gigaspora</taxon>
    </lineage>
</organism>
<proteinExistence type="inferred from homology"/>
<feature type="binding site" description="axial binding residue" evidence="4">
    <location>
        <position position="449"/>
    </location>
    <ligand>
        <name>heme</name>
        <dbReference type="ChEBI" id="CHEBI:30413"/>
    </ligand>
    <ligandPart>
        <name>Fe</name>
        <dbReference type="ChEBI" id="CHEBI:18248"/>
    </ligandPart>
</feature>
<reference evidence="7 8" key="1">
    <citation type="journal article" date="2019" name="Environ. Microbiol.">
        <title>At the nexus of three kingdoms: the genome of the mycorrhizal fungus Gigaspora margarita provides insights into plant, endobacterial and fungal interactions.</title>
        <authorList>
            <person name="Venice F."/>
            <person name="Ghignone S."/>
            <person name="Salvioli di Fossalunga A."/>
            <person name="Amselem J."/>
            <person name="Novero M."/>
            <person name="Xianan X."/>
            <person name="Sedzielewska Toro K."/>
            <person name="Morin E."/>
            <person name="Lipzen A."/>
            <person name="Grigoriev I.V."/>
            <person name="Henrissat B."/>
            <person name="Martin F.M."/>
            <person name="Bonfante P."/>
        </authorList>
    </citation>
    <scope>NUCLEOTIDE SEQUENCE [LARGE SCALE GENOMIC DNA]</scope>
    <source>
        <strain evidence="7 8">BEG34</strain>
    </source>
</reference>
<evidence type="ECO:0000313" key="8">
    <source>
        <dbReference type="Proteomes" id="UP000439903"/>
    </source>
</evidence>
<dbReference type="PANTHER" id="PTHR24300">
    <property type="entry name" value="CYTOCHROME P450 508A4-RELATED"/>
    <property type="match status" value="1"/>
</dbReference>
<dbReference type="EMBL" id="WTPW01001446">
    <property type="protein sequence ID" value="KAF0435292.1"/>
    <property type="molecule type" value="Genomic_DNA"/>
</dbReference>
<dbReference type="PROSITE" id="PS00086">
    <property type="entry name" value="CYTOCHROME_P450"/>
    <property type="match status" value="1"/>
</dbReference>
<dbReference type="Proteomes" id="UP000439903">
    <property type="component" value="Unassembled WGS sequence"/>
</dbReference>
<gene>
    <name evidence="7" type="ORF">F8M41_004812</name>
</gene>
<dbReference type="InterPro" id="IPR050182">
    <property type="entry name" value="Cytochrome_P450_fam2"/>
</dbReference>
<keyword evidence="6" id="KW-1133">Transmembrane helix</keyword>
<evidence type="ECO:0000256" key="6">
    <source>
        <dbReference type="SAM" id="Phobius"/>
    </source>
</evidence>
<dbReference type="Pfam" id="PF00067">
    <property type="entry name" value="p450"/>
    <property type="match status" value="1"/>
</dbReference>
<name>A0A8H3X953_GIGMA</name>
<comment type="caution">
    <text evidence="7">The sequence shown here is derived from an EMBL/GenBank/DDBJ whole genome shotgun (WGS) entry which is preliminary data.</text>
</comment>
<evidence type="ECO:0000256" key="4">
    <source>
        <dbReference type="PIRSR" id="PIRSR602401-1"/>
    </source>
</evidence>
<dbReference type="InterPro" id="IPR017972">
    <property type="entry name" value="Cyt_P450_CS"/>
</dbReference>
<sequence length="501" mass="58510">MEIVTFAGIFLFLYITYFYFRYFTRPNPLPGPFPLPFIGTAFQIGLDPRKWAEKNLNDSIDIWEFYVGPFRVIVPCNVKYLDKIYLLYNGAKNLSRESKFFKRGVAAYDEVGMLRGIMFNNVFHKWKRSRQFVTRILMSKKYHYGFINSVQKIFKVFEKQWDENDITTLDFSKWVTCYKAKVTIVTIIGQPLYNLSSFDSISKAASEYIALFAFLVFVPKCISNIVMLFGFNTVKKNSMFLNGTMRNIIQNRRNEIKNGSTTSFNLLDLLLVSNSSNDSEEYIEGEQPMDDDEIENNLAESTATSIETISNTLCFLIYNVVKNPSILEKIHAEILKIFGSDINSTITYETLESCRYIDAVVKETLRHSNPVPYNLRMLDDDERTDKFDWSPGTWFWIDHRRIMNDPNHWKEPTKFNPDRFLSEENGGTDEFSKICKNGYVPFGGGLRICPGRILALIELKMLIVLFFRKYNIELVNENEPIKYVYRATYQVHDLMIRISQK</sequence>
<dbReference type="PRINTS" id="PR00463">
    <property type="entry name" value="EP450I"/>
</dbReference>
<protein>
    <submittedName>
        <fullName evidence="7">Cytochrome P450</fullName>
    </submittedName>
</protein>
<keyword evidence="6" id="KW-0812">Transmembrane</keyword>
<dbReference type="InterPro" id="IPR001128">
    <property type="entry name" value="Cyt_P450"/>
</dbReference>
<evidence type="ECO:0000256" key="1">
    <source>
        <dbReference type="ARBA" id="ARBA00010617"/>
    </source>
</evidence>
<evidence type="ECO:0000256" key="3">
    <source>
        <dbReference type="ARBA" id="ARBA00023004"/>
    </source>
</evidence>
<comment type="cofactor">
    <cofactor evidence="4">
        <name>heme</name>
        <dbReference type="ChEBI" id="CHEBI:30413"/>
    </cofactor>
</comment>
<keyword evidence="5" id="KW-0560">Oxidoreductase</keyword>
<keyword evidence="3 4" id="KW-0408">Iron</keyword>
<keyword evidence="6" id="KW-0472">Membrane</keyword>
<dbReference type="PRINTS" id="PR00385">
    <property type="entry name" value="P450"/>
</dbReference>
<keyword evidence="5" id="KW-0503">Monooxygenase</keyword>
<dbReference type="GO" id="GO:0020037">
    <property type="term" value="F:heme binding"/>
    <property type="evidence" value="ECO:0007669"/>
    <property type="project" value="InterPro"/>
</dbReference>
<dbReference type="InterPro" id="IPR002401">
    <property type="entry name" value="Cyt_P450_E_grp-I"/>
</dbReference>
<dbReference type="GO" id="GO:0005506">
    <property type="term" value="F:iron ion binding"/>
    <property type="evidence" value="ECO:0007669"/>
    <property type="project" value="InterPro"/>
</dbReference>
<evidence type="ECO:0000313" key="7">
    <source>
        <dbReference type="EMBL" id="KAF0435292.1"/>
    </source>
</evidence>
<dbReference type="AlphaFoldDB" id="A0A8H3X953"/>
<dbReference type="GO" id="GO:0004497">
    <property type="term" value="F:monooxygenase activity"/>
    <property type="evidence" value="ECO:0007669"/>
    <property type="project" value="UniProtKB-KW"/>
</dbReference>
<dbReference type="InterPro" id="IPR036396">
    <property type="entry name" value="Cyt_P450_sf"/>
</dbReference>
<feature type="transmembrane region" description="Helical" evidence="6">
    <location>
        <begin position="208"/>
        <end position="231"/>
    </location>
</feature>
<feature type="transmembrane region" description="Helical" evidence="6">
    <location>
        <begin position="6"/>
        <end position="23"/>
    </location>
</feature>
<keyword evidence="2 4" id="KW-0479">Metal-binding</keyword>
<evidence type="ECO:0000256" key="2">
    <source>
        <dbReference type="ARBA" id="ARBA00022723"/>
    </source>
</evidence>
<comment type="similarity">
    <text evidence="1 5">Belongs to the cytochrome P450 family.</text>
</comment>
<evidence type="ECO:0000256" key="5">
    <source>
        <dbReference type="RuleBase" id="RU000461"/>
    </source>
</evidence>
<dbReference type="OrthoDB" id="1470350at2759"/>
<dbReference type="CDD" id="cd00302">
    <property type="entry name" value="cytochrome_P450"/>
    <property type="match status" value="1"/>
</dbReference>
<keyword evidence="8" id="KW-1185">Reference proteome</keyword>
<accession>A0A8H3X953</accession>
<keyword evidence="4 5" id="KW-0349">Heme</keyword>